<dbReference type="EMBL" id="RHXB01000008">
    <property type="protein sequence ID" value="RSE25370.1"/>
    <property type="molecule type" value="Genomic_DNA"/>
</dbReference>
<reference evidence="2 3" key="1">
    <citation type="submission" date="2018-10" db="EMBL/GenBank/DDBJ databases">
        <title>Transmission dynamics of multidrug resistant bacteria on intensive care unit surfaces.</title>
        <authorList>
            <person name="D'Souza A.W."/>
            <person name="Potter R.F."/>
            <person name="Wallace M."/>
            <person name="Shupe A."/>
            <person name="Patel S."/>
            <person name="Sun S."/>
            <person name="Gul D."/>
            <person name="Kwon J.H."/>
            <person name="Andleeb S."/>
            <person name="Burnham C.-A.D."/>
            <person name="Dantas G."/>
        </authorList>
    </citation>
    <scope>NUCLEOTIDE SEQUENCE [LARGE SCALE GENOMIC DNA]</scope>
    <source>
        <strain evidence="2 3">AS_373</strain>
    </source>
</reference>
<feature type="transmembrane region" description="Helical" evidence="1">
    <location>
        <begin position="59"/>
        <end position="80"/>
    </location>
</feature>
<name>A0A3R9G8Q1_9ENTR</name>
<dbReference type="GeneID" id="84665434"/>
<keyword evidence="1" id="KW-0812">Transmembrane</keyword>
<proteinExistence type="predicted"/>
<evidence type="ECO:0000313" key="3">
    <source>
        <dbReference type="Proteomes" id="UP000275331"/>
    </source>
</evidence>
<sequence length="81" mass="9222">MAVYYFFSKAGKVIAVEQSAAADWFNQGYQKEFEEVEAATPQAALKRFHDIRGEQDKNLWAFATGPIYFAAIALLVYLFFT</sequence>
<protein>
    <submittedName>
        <fullName evidence="2">Uncharacterized protein</fullName>
    </submittedName>
</protein>
<accession>A0A3R9G8Q1</accession>
<comment type="caution">
    <text evidence="2">The sequence shown here is derived from an EMBL/GenBank/DDBJ whole genome shotgun (WGS) entry which is preliminary data.</text>
</comment>
<dbReference type="RefSeq" id="WP_125292000.1">
    <property type="nucleotide sequence ID" value="NZ_CP100494.1"/>
</dbReference>
<gene>
    <name evidence="2" type="ORF">EGT71_13530</name>
</gene>
<evidence type="ECO:0000256" key="1">
    <source>
        <dbReference type="SAM" id="Phobius"/>
    </source>
</evidence>
<keyword evidence="1" id="KW-0472">Membrane</keyword>
<dbReference type="OrthoDB" id="6493336at2"/>
<dbReference type="AlphaFoldDB" id="A0A3R9G8Q1"/>
<evidence type="ECO:0000313" key="2">
    <source>
        <dbReference type="EMBL" id="RSE25370.1"/>
    </source>
</evidence>
<organism evidence="2 3">
    <name type="scientific">Atlantibacter subterraneus</name>
    <dbReference type="NCBI Taxonomy" id="255519"/>
    <lineage>
        <taxon>Bacteria</taxon>
        <taxon>Pseudomonadati</taxon>
        <taxon>Pseudomonadota</taxon>
        <taxon>Gammaproteobacteria</taxon>
        <taxon>Enterobacterales</taxon>
        <taxon>Enterobacteriaceae</taxon>
        <taxon>Atlantibacter</taxon>
    </lineage>
</organism>
<dbReference type="Proteomes" id="UP000275331">
    <property type="component" value="Unassembled WGS sequence"/>
</dbReference>
<keyword evidence="1" id="KW-1133">Transmembrane helix</keyword>